<dbReference type="InterPro" id="IPR003399">
    <property type="entry name" value="Mce/MlaD"/>
</dbReference>
<proteinExistence type="predicted"/>
<dbReference type="PANTHER" id="PTHR33371:SF4">
    <property type="entry name" value="INTERMEMBRANE PHOSPHOLIPID TRANSPORT SYSTEM BINDING PROTEIN MLAD"/>
    <property type="match status" value="1"/>
</dbReference>
<evidence type="ECO:0000313" key="2">
    <source>
        <dbReference type="EMBL" id="MCQ8241778.1"/>
    </source>
</evidence>
<feature type="domain" description="Mce/MlaD" evidence="1">
    <location>
        <begin position="63"/>
        <end position="132"/>
    </location>
</feature>
<evidence type="ECO:0000313" key="3">
    <source>
        <dbReference type="Proteomes" id="UP001524547"/>
    </source>
</evidence>
<dbReference type="RefSeq" id="WP_422920533.1">
    <property type="nucleotide sequence ID" value="NZ_JAMZEJ010000008.1"/>
</dbReference>
<protein>
    <submittedName>
        <fullName evidence="2">MlaD family protein</fullName>
    </submittedName>
</protein>
<dbReference type="Pfam" id="PF02470">
    <property type="entry name" value="MlaD"/>
    <property type="match status" value="1"/>
</dbReference>
<dbReference type="Proteomes" id="UP001524547">
    <property type="component" value="Unassembled WGS sequence"/>
</dbReference>
<gene>
    <name evidence="2" type="ORF">NFI88_13130</name>
</gene>
<evidence type="ECO:0000259" key="1">
    <source>
        <dbReference type="Pfam" id="PF02470"/>
    </source>
</evidence>
<dbReference type="PANTHER" id="PTHR33371">
    <property type="entry name" value="INTERMEMBRANE PHOSPHOLIPID TRANSPORT SYSTEM BINDING PROTEIN MLAD-RELATED"/>
    <property type="match status" value="1"/>
</dbReference>
<keyword evidence="3" id="KW-1185">Reference proteome</keyword>
<organism evidence="2 3">
    <name type="scientific">Rhizosaccharibacter radicis</name>
    <dbReference type="NCBI Taxonomy" id="2782605"/>
    <lineage>
        <taxon>Bacteria</taxon>
        <taxon>Pseudomonadati</taxon>
        <taxon>Pseudomonadota</taxon>
        <taxon>Alphaproteobacteria</taxon>
        <taxon>Acetobacterales</taxon>
        <taxon>Acetobacteraceae</taxon>
        <taxon>Rhizosaccharibacter</taxon>
    </lineage>
</organism>
<name>A0ABT1VZK0_9PROT</name>
<accession>A0ABT1VZK0</accession>
<comment type="caution">
    <text evidence="2">The sequence shown here is derived from an EMBL/GenBank/DDBJ whole genome shotgun (WGS) entry which is preliminary data.</text>
</comment>
<dbReference type="EMBL" id="JAMZEJ010000008">
    <property type="protein sequence ID" value="MCQ8241778.1"/>
    <property type="molecule type" value="Genomic_DNA"/>
</dbReference>
<sequence>MLQNRRGDPVRRMLRLRHTDEWVGLLVLLSLTAFGAAVVEAGVLHTWLQPASRLRIVLPQTGVGGLAVGADVEVLGLHAGTVRRLVLNEQGDMYAVAEIDQQADAFIRHDSVATIRRRYAVAGAAYVDISRGKGDRLDWDYAVIQAQTEPNVVDTVTRTVDDVRARVLPILDNARAMTATLNGIATDLRGGKGSAGRLLTDDALFRQAAAILDQLHDTLDRLRPLQAQLAAAATHGNAALANVQAASADLRRATPQLPAISRHAADATAQLPALLSQTQEATDQLSKLLQQLRGWWLLGGSGAPKPAPQLLPPAAVQP</sequence>
<reference evidence="2 3" key="1">
    <citation type="submission" date="2022-06" db="EMBL/GenBank/DDBJ databases">
        <title>Rhizosaccharibacter gen. nov. sp. nov. KSS12, endophytic bacteria isolated from sugarcane.</title>
        <authorList>
            <person name="Pitiwittayakul N."/>
        </authorList>
    </citation>
    <scope>NUCLEOTIDE SEQUENCE [LARGE SCALE GENOMIC DNA]</scope>
    <source>
        <strain evidence="2 3">KSS12</strain>
    </source>
</reference>
<dbReference type="InterPro" id="IPR052336">
    <property type="entry name" value="MlaD_Phospholipid_Transporter"/>
</dbReference>